<dbReference type="Proteomes" id="UP001375743">
    <property type="component" value="Unassembled WGS sequence"/>
</dbReference>
<dbReference type="PANTHER" id="PTHR30558:SF7">
    <property type="entry name" value="TOL-PAL SYSTEM PROTEIN TOLR"/>
    <property type="match status" value="1"/>
</dbReference>
<keyword evidence="10" id="KW-0653">Protein transport</keyword>
<proteinExistence type="inferred from homology"/>
<dbReference type="InterPro" id="IPR014168">
    <property type="entry name" value="Tol-Pal_TolR"/>
</dbReference>
<dbReference type="InterPro" id="IPR003400">
    <property type="entry name" value="ExbD"/>
</dbReference>
<name>A0ABU8XVA7_9PROT</name>
<keyword evidence="4" id="KW-0997">Cell inner membrane</keyword>
<evidence type="ECO:0000256" key="2">
    <source>
        <dbReference type="ARBA" id="ARBA00005811"/>
    </source>
</evidence>
<comment type="subcellular location">
    <subcellularLocation>
        <location evidence="1">Cell membrane</location>
        <topology evidence="1">Single-pass membrane protein</topology>
    </subcellularLocation>
    <subcellularLocation>
        <location evidence="10">Cell membrane</location>
        <topology evidence="10">Single-pass type II membrane protein</topology>
    </subcellularLocation>
</comment>
<keyword evidence="10" id="KW-0813">Transport</keyword>
<dbReference type="EMBL" id="JBBLZC010000013">
    <property type="protein sequence ID" value="MEK0084299.1"/>
    <property type="molecule type" value="Genomic_DNA"/>
</dbReference>
<comment type="caution">
    <text evidence="13">The sequence shown here is derived from an EMBL/GenBank/DDBJ whole genome shotgun (WGS) entry which is preliminary data.</text>
</comment>
<dbReference type="Gene3D" id="3.30.420.270">
    <property type="match status" value="1"/>
</dbReference>
<evidence type="ECO:0000256" key="5">
    <source>
        <dbReference type="ARBA" id="ARBA00022618"/>
    </source>
</evidence>
<reference evidence="13 14" key="1">
    <citation type="submission" date="2024-01" db="EMBL/GenBank/DDBJ databases">
        <title>Multi-omics insights into the function and evolution of sodium benzoate biodegradation pathways in Benzoatithermus flavus gen. nov., sp. nov. from hot spring.</title>
        <authorList>
            <person name="Hu C.-J."/>
            <person name="Li W.-J."/>
        </authorList>
    </citation>
    <scope>NUCLEOTIDE SEQUENCE [LARGE SCALE GENOMIC DNA]</scope>
    <source>
        <strain evidence="13 14">SYSU G07066</strain>
    </source>
</reference>
<evidence type="ECO:0000256" key="10">
    <source>
        <dbReference type="RuleBase" id="RU003879"/>
    </source>
</evidence>
<sequence length="165" mass="17620">MGAKVQPKIPDDVDEGRRRRRRRARGAMVEINMTPLVDVMLVLLIVFMITAPMLTSGVAVDLPEAASSPLPGQDEPLSVTVDAKGKIYLQESEIALDQLAPRLQAITGRKPDARIFVRGDKGIDYGTVMSVVGAINQAGFNKVALLTEAPSGRAARTASTASPAR</sequence>
<dbReference type="RefSeq" id="WP_418160147.1">
    <property type="nucleotide sequence ID" value="NZ_JBBLZC010000013.1"/>
</dbReference>
<feature type="transmembrane region" description="Helical" evidence="12">
    <location>
        <begin position="27"/>
        <end position="49"/>
    </location>
</feature>
<evidence type="ECO:0000256" key="9">
    <source>
        <dbReference type="ARBA" id="ARBA00023306"/>
    </source>
</evidence>
<keyword evidence="3" id="KW-1003">Cell membrane</keyword>
<keyword evidence="14" id="KW-1185">Reference proteome</keyword>
<comment type="similarity">
    <text evidence="2 10">Belongs to the ExbD/TolR family.</text>
</comment>
<evidence type="ECO:0000256" key="3">
    <source>
        <dbReference type="ARBA" id="ARBA00022475"/>
    </source>
</evidence>
<evidence type="ECO:0000256" key="11">
    <source>
        <dbReference type="SAM" id="MobiDB-lite"/>
    </source>
</evidence>
<dbReference type="NCBIfam" id="TIGR02801">
    <property type="entry name" value="tolR"/>
    <property type="match status" value="1"/>
</dbReference>
<gene>
    <name evidence="13" type="primary">tolR</name>
    <name evidence="13" type="ORF">U1T56_14140</name>
</gene>
<protein>
    <submittedName>
        <fullName evidence="13">Protein TolR</fullName>
    </submittedName>
</protein>
<keyword evidence="6 10" id="KW-0812">Transmembrane</keyword>
<accession>A0ABU8XVA7</accession>
<keyword evidence="9" id="KW-0131">Cell cycle</keyword>
<keyword evidence="5" id="KW-0132">Cell division</keyword>
<evidence type="ECO:0000313" key="13">
    <source>
        <dbReference type="EMBL" id="MEK0084299.1"/>
    </source>
</evidence>
<dbReference type="PANTHER" id="PTHR30558">
    <property type="entry name" value="EXBD MEMBRANE COMPONENT OF PMF-DRIVEN MACROMOLECULE IMPORT SYSTEM"/>
    <property type="match status" value="1"/>
</dbReference>
<evidence type="ECO:0000256" key="4">
    <source>
        <dbReference type="ARBA" id="ARBA00022519"/>
    </source>
</evidence>
<keyword evidence="8 12" id="KW-0472">Membrane</keyword>
<evidence type="ECO:0000256" key="12">
    <source>
        <dbReference type="SAM" id="Phobius"/>
    </source>
</evidence>
<evidence type="ECO:0000256" key="8">
    <source>
        <dbReference type="ARBA" id="ARBA00023136"/>
    </source>
</evidence>
<keyword evidence="7 12" id="KW-1133">Transmembrane helix</keyword>
<feature type="region of interest" description="Disordered" evidence="11">
    <location>
        <begin position="1"/>
        <end position="23"/>
    </location>
</feature>
<evidence type="ECO:0000256" key="7">
    <source>
        <dbReference type="ARBA" id="ARBA00022989"/>
    </source>
</evidence>
<organism evidence="13 14">
    <name type="scientific">Benzoatithermus flavus</name>
    <dbReference type="NCBI Taxonomy" id="3108223"/>
    <lineage>
        <taxon>Bacteria</taxon>
        <taxon>Pseudomonadati</taxon>
        <taxon>Pseudomonadota</taxon>
        <taxon>Alphaproteobacteria</taxon>
        <taxon>Geminicoccales</taxon>
        <taxon>Geminicoccaceae</taxon>
        <taxon>Benzoatithermus</taxon>
    </lineage>
</organism>
<dbReference type="Pfam" id="PF02472">
    <property type="entry name" value="ExbD"/>
    <property type="match status" value="1"/>
</dbReference>
<evidence type="ECO:0000256" key="6">
    <source>
        <dbReference type="ARBA" id="ARBA00022692"/>
    </source>
</evidence>
<evidence type="ECO:0000313" key="14">
    <source>
        <dbReference type="Proteomes" id="UP001375743"/>
    </source>
</evidence>
<evidence type="ECO:0000256" key="1">
    <source>
        <dbReference type="ARBA" id="ARBA00004162"/>
    </source>
</evidence>